<name>A0AB33IUK6_9BACT</name>
<keyword evidence="1" id="KW-0479">Metal-binding</keyword>
<sequence>MEKFSKLSVNESEPRTELHEQLGLTGSEISVNSMPAGAQVPFVHSHKQNEEVYGVLAGEAVMTLDGEDVVLKKGDWLRVSPDVKRQLRAATGGPVTFVCIQTKAGSLEGYTVDDAVIA</sequence>
<proteinExistence type="predicted"/>
<evidence type="ECO:0000313" key="3">
    <source>
        <dbReference type="EMBL" id="BFO72257.1"/>
    </source>
</evidence>
<dbReference type="Gene3D" id="2.60.120.10">
    <property type="entry name" value="Jelly Rolls"/>
    <property type="match status" value="1"/>
</dbReference>
<dbReference type="InterPro" id="IPR013096">
    <property type="entry name" value="Cupin_2"/>
</dbReference>
<organism evidence="3">
    <name type="scientific">Prevotella sp. GTC17253</name>
    <dbReference type="NCBI Taxonomy" id="3236793"/>
    <lineage>
        <taxon>Bacteria</taxon>
        <taxon>Pseudomonadati</taxon>
        <taxon>Bacteroidota</taxon>
        <taxon>Bacteroidia</taxon>
        <taxon>Bacteroidales</taxon>
        <taxon>Prevotellaceae</taxon>
        <taxon>Prevotella</taxon>
    </lineage>
</organism>
<protein>
    <submittedName>
        <fullName evidence="3">Cupin domain-containing protein</fullName>
    </submittedName>
</protein>
<dbReference type="PANTHER" id="PTHR35848:SF6">
    <property type="entry name" value="CUPIN TYPE-2 DOMAIN-CONTAINING PROTEIN"/>
    <property type="match status" value="1"/>
</dbReference>
<dbReference type="InterPro" id="IPR014710">
    <property type="entry name" value="RmlC-like_jellyroll"/>
</dbReference>
<dbReference type="InterPro" id="IPR051610">
    <property type="entry name" value="GPI/OXD"/>
</dbReference>
<feature type="domain" description="Cupin type-2" evidence="2">
    <location>
        <begin position="34"/>
        <end position="100"/>
    </location>
</feature>
<reference evidence="3" key="1">
    <citation type="submission" date="2024-07" db="EMBL/GenBank/DDBJ databases">
        <title>Complete genome sequence of Prevotella sp. YM-2024 GTC17253.</title>
        <authorList>
            <person name="Hayashi M."/>
            <person name="Muto Y."/>
            <person name="Tanaka K."/>
            <person name="Niwa H."/>
        </authorList>
    </citation>
    <scope>NUCLEOTIDE SEQUENCE</scope>
    <source>
        <strain evidence="3">GTC17253</strain>
    </source>
</reference>
<evidence type="ECO:0000256" key="1">
    <source>
        <dbReference type="ARBA" id="ARBA00022723"/>
    </source>
</evidence>
<dbReference type="AlphaFoldDB" id="A0AB33IUK6"/>
<gene>
    <name evidence="3" type="ORF">GTC17253_22230</name>
</gene>
<dbReference type="InterPro" id="IPR011051">
    <property type="entry name" value="RmlC_Cupin_sf"/>
</dbReference>
<dbReference type="CDD" id="cd06985">
    <property type="entry name" value="cupin_BF4112"/>
    <property type="match status" value="1"/>
</dbReference>
<dbReference type="EMBL" id="AP035785">
    <property type="protein sequence ID" value="BFO72257.1"/>
    <property type="molecule type" value="Genomic_DNA"/>
</dbReference>
<dbReference type="PANTHER" id="PTHR35848">
    <property type="entry name" value="OXALATE-BINDING PROTEIN"/>
    <property type="match status" value="1"/>
</dbReference>
<accession>A0AB33IUK6</accession>
<dbReference type="SUPFAM" id="SSF51182">
    <property type="entry name" value="RmlC-like cupins"/>
    <property type="match status" value="1"/>
</dbReference>
<dbReference type="Pfam" id="PF07883">
    <property type="entry name" value="Cupin_2"/>
    <property type="match status" value="1"/>
</dbReference>
<dbReference type="GO" id="GO:0046872">
    <property type="term" value="F:metal ion binding"/>
    <property type="evidence" value="ECO:0007669"/>
    <property type="project" value="UniProtKB-KW"/>
</dbReference>
<evidence type="ECO:0000259" key="2">
    <source>
        <dbReference type="Pfam" id="PF07883"/>
    </source>
</evidence>